<evidence type="ECO:0000259" key="10">
    <source>
        <dbReference type="PROSITE" id="PS51160"/>
    </source>
</evidence>
<dbReference type="Pfam" id="PF00708">
    <property type="entry name" value="Acylphosphatase"/>
    <property type="match status" value="1"/>
</dbReference>
<name>A0ABS8YR53_9RHOB</name>
<dbReference type="PANTHER" id="PTHR42959">
    <property type="entry name" value="CARBAMOYLTRANSFERASE"/>
    <property type="match status" value="1"/>
</dbReference>
<gene>
    <name evidence="12" type="primary">hypF</name>
    <name evidence="12" type="ORF">LZA78_02525</name>
</gene>
<evidence type="ECO:0000256" key="8">
    <source>
        <dbReference type="PIRNR" id="PIRNR006256"/>
    </source>
</evidence>
<evidence type="ECO:0000256" key="5">
    <source>
        <dbReference type="ARBA" id="ARBA00022771"/>
    </source>
</evidence>
<keyword evidence="5" id="KW-0863">Zinc-finger</keyword>
<comment type="similarity">
    <text evidence="2 8">Belongs to the carbamoyltransferase HypF family.</text>
</comment>
<dbReference type="SUPFAM" id="SSF54975">
    <property type="entry name" value="Acylphosphatase/BLUF domain-like"/>
    <property type="match status" value="1"/>
</dbReference>
<keyword evidence="4" id="KW-0479">Metal-binding</keyword>
<evidence type="ECO:0000256" key="4">
    <source>
        <dbReference type="ARBA" id="ARBA00022723"/>
    </source>
</evidence>
<dbReference type="Proteomes" id="UP001521181">
    <property type="component" value="Unassembled WGS sequence"/>
</dbReference>
<feature type="active site" evidence="9">
    <location>
        <position position="18"/>
    </location>
</feature>
<feature type="domain" description="Acylphosphatase-like" evidence="10">
    <location>
        <begin position="3"/>
        <end position="87"/>
    </location>
</feature>
<dbReference type="InterPro" id="IPR017968">
    <property type="entry name" value="Acylphosphatase_CS"/>
</dbReference>
<dbReference type="Gene3D" id="3.90.870.50">
    <property type="match status" value="1"/>
</dbReference>
<dbReference type="PIRSF" id="PIRSF006256">
    <property type="entry name" value="CMPcnvr_hdrg_mat"/>
    <property type="match status" value="1"/>
</dbReference>
<dbReference type="InterPro" id="IPR004421">
    <property type="entry name" value="Carbamoyltransferase_HypF"/>
</dbReference>
<evidence type="ECO:0000256" key="9">
    <source>
        <dbReference type="PROSITE-ProRule" id="PRU00520"/>
    </source>
</evidence>
<dbReference type="PROSITE" id="PS51160">
    <property type="entry name" value="ACYLPHOSPHATASE_3"/>
    <property type="match status" value="1"/>
</dbReference>
<dbReference type="InterPro" id="IPR036046">
    <property type="entry name" value="Acylphosphatase-like_dom_sf"/>
</dbReference>
<evidence type="ECO:0000256" key="2">
    <source>
        <dbReference type="ARBA" id="ARBA00008097"/>
    </source>
</evidence>
<dbReference type="Gene3D" id="3.30.420.360">
    <property type="match status" value="1"/>
</dbReference>
<dbReference type="Gene3D" id="3.30.110.120">
    <property type="match status" value="1"/>
</dbReference>
<protein>
    <recommendedName>
        <fullName evidence="8">Carbamoyltransferase HypF</fullName>
        <ecNumber evidence="8">6.2.-.-</ecNumber>
    </recommendedName>
</protein>
<keyword evidence="13" id="KW-1185">Reference proteome</keyword>
<dbReference type="Gene3D" id="3.30.420.40">
    <property type="match status" value="1"/>
</dbReference>
<dbReference type="EMBL" id="JAJUOS010000001">
    <property type="protein sequence ID" value="MCE5972367.1"/>
    <property type="molecule type" value="Genomic_DNA"/>
</dbReference>
<dbReference type="InterPro" id="IPR041440">
    <property type="entry name" value="HypF_C"/>
</dbReference>
<evidence type="ECO:0000259" key="11">
    <source>
        <dbReference type="PROSITE" id="PS51163"/>
    </source>
</evidence>
<dbReference type="InterPro" id="IPR051060">
    <property type="entry name" value="Carbamoyltrans_HypF-like"/>
</dbReference>
<feature type="active site" evidence="9">
    <location>
        <position position="36"/>
    </location>
</feature>
<comment type="function">
    <text evidence="8">Involved in the maturation of [NiFe] hydrogenases. Along with HypE, it catalyzes the synthesis of the CN ligands of the active site iron of [NiFe]-hydrogenases. HypF functions as a carbamoyl transferase using carbamoylphosphate as a substrate and transferring the carboxamido moiety in an ATP-dependent reaction to the thiolate of the C-terminal cysteine of HypE yielding a protein-S-carboxamide.</text>
</comment>
<dbReference type="Pfam" id="PF22521">
    <property type="entry name" value="HypF_C_2"/>
    <property type="match status" value="1"/>
</dbReference>
<dbReference type="Pfam" id="PF17788">
    <property type="entry name" value="HypF_C"/>
    <property type="match status" value="1"/>
</dbReference>
<dbReference type="PANTHER" id="PTHR42959:SF1">
    <property type="entry name" value="CARBAMOYLTRANSFERASE HYPF"/>
    <property type="match status" value="1"/>
</dbReference>
<dbReference type="PROSITE" id="PS00150">
    <property type="entry name" value="ACYLPHOSPHATASE_1"/>
    <property type="match status" value="1"/>
</dbReference>
<evidence type="ECO:0000256" key="3">
    <source>
        <dbReference type="ARBA" id="ARBA00022598"/>
    </source>
</evidence>
<dbReference type="InterPro" id="IPR055128">
    <property type="entry name" value="HypF_C_2"/>
</dbReference>
<dbReference type="InterPro" id="IPR011125">
    <property type="entry name" value="Znf_HypF"/>
</dbReference>
<dbReference type="InterPro" id="IPR017945">
    <property type="entry name" value="DHBP_synth_RibB-like_a/b_dom"/>
</dbReference>
<dbReference type="Pfam" id="PF01300">
    <property type="entry name" value="Sua5_yciO_yrdC"/>
    <property type="match status" value="1"/>
</dbReference>
<evidence type="ECO:0000313" key="12">
    <source>
        <dbReference type="EMBL" id="MCE5972367.1"/>
    </source>
</evidence>
<dbReference type="PROSITE" id="PS51163">
    <property type="entry name" value="YRDC"/>
    <property type="match status" value="1"/>
</dbReference>
<dbReference type="SUPFAM" id="SSF55821">
    <property type="entry name" value="YrdC/RibB"/>
    <property type="match status" value="1"/>
</dbReference>
<evidence type="ECO:0000256" key="7">
    <source>
        <dbReference type="ARBA" id="ARBA00048220"/>
    </source>
</evidence>
<comment type="pathway">
    <text evidence="1 8">Protein modification; [NiFe] hydrogenase maturation.</text>
</comment>
<evidence type="ECO:0000313" key="13">
    <source>
        <dbReference type="Proteomes" id="UP001521181"/>
    </source>
</evidence>
<dbReference type="Pfam" id="PF07503">
    <property type="entry name" value="zf-HYPF"/>
    <property type="match status" value="2"/>
</dbReference>
<organism evidence="12 13">
    <name type="scientific">Rhodobacter flavimaris</name>
    <dbReference type="NCBI Taxonomy" id="2907145"/>
    <lineage>
        <taxon>Bacteria</taxon>
        <taxon>Pseudomonadati</taxon>
        <taxon>Pseudomonadota</taxon>
        <taxon>Alphaproteobacteria</taxon>
        <taxon>Rhodobacterales</taxon>
        <taxon>Rhodobacter group</taxon>
        <taxon>Rhodobacter</taxon>
    </lineage>
</organism>
<dbReference type="InterPro" id="IPR001792">
    <property type="entry name" value="Acylphosphatase-like_dom"/>
</dbReference>
<dbReference type="GO" id="GO:0016874">
    <property type="term" value="F:ligase activity"/>
    <property type="evidence" value="ECO:0007669"/>
    <property type="project" value="UniProtKB-KW"/>
</dbReference>
<sequence>MRGVEIRVRGQVQGVGFRPFIWRLARARGYLGHVLNDPEGVLIRVLGDVGDFSQTIRAEAPPLARVDAVEVSNYRFATAPDGFEIVASQGKGAETRVTPDAATCPDCLAEIEGDGRRRHYAFTNCTHCGPRFTILNALPYDRAQTTMAPFEMCAACRAEYEDPADRRFHAQPIACPDCGPRVWLEEPTGEIREAANVGEVLKQGGIVAVKGLGGFHLACDATNAEAIEKLRLRKRRPGKPFALMADLETIRHHAEVSKADEELLCDASAPIVVLRKSGLALPDGLAPGQDTLGWMLPYTPLHHLLLREWARGPLVMTSGNLSGEPQVIDNEEARQKLAPFVDAYLMHDRDIARRLDDSVLRSEPRMVLRRARGRVPGTIALPPGFGDAPQILALGGQMKGAICLIKNGQALLSHHLGDLDDALCLDEFHKAIDDYRALFDHRTALVAVDAHPGYRASQAGHAMGLPVTEVCHHHGHLAACLAENGWPADGGPVAGIILDGTGLGDDGTVWGGELLLGDYAGYERVSHLSPVPMVGGDRAAREPWRNALMRLDAAGCAEFSDRQFATFPVAALRSAAKAGVNASMSSSAGRLFDAVAAILGICVASQSYEGEAAMLLEALAQGGAHEAGLPQGADGVIDPSAMVQTLVAGLQEGLPVADLAYAFHDWLATAFASRAKALVLAGKASAVALSGGCFQNALLHRLTVAKLEGIPVLTHRETPANDGGLALGQALIAAVRQNPGIPSYPVSG</sequence>
<evidence type="ECO:0000256" key="6">
    <source>
        <dbReference type="ARBA" id="ARBA00022833"/>
    </source>
</evidence>
<evidence type="ECO:0000256" key="1">
    <source>
        <dbReference type="ARBA" id="ARBA00004711"/>
    </source>
</evidence>
<proteinExistence type="inferred from homology"/>
<comment type="caution">
    <text evidence="12">The sequence shown here is derived from an EMBL/GenBank/DDBJ whole genome shotgun (WGS) entry which is preliminary data.</text>
</comment>
<dbReference type="RefSeq" id="WP_233675370.1">
    <property type="nucleotide sequence ID" value="NZ_JAJUOS010000001.1"/>
</dbReference>
<feature type="domain" description="YrdC-like" evidence="11">
    <location>
        <begin position="191"/>
        <end position="373"/>
    </location>
</feature>
<accession>A0ABS8YR53</accession>
<dbReference type="NCBIfam" id="TIGR00143">
    <property type="entry name" value="hypF"/>
    <property type="match status" value="1"/>
</dbReference>
<comment type="catalytic activity">
    <reaction evidence="7 8">
        <text>C-terminal L-cysteinyl-[HypE protein] + carbamoyl phosphate + ATP + H2O = C-terminal S-carboxamide-L-cysteinyl-[HypE protein] + AMP + phosphate + diphosphate + H(+)</text>
        <dbReference type="Rhea" id="RHEA:55636"/>
        <dbReference type="Rhea" id="RHEA-COMP:14247"/>
        <dbReference type="Rhea" id="RHEA-COMP:14392"/>
        <dbReference type="ChEBI" id="CHEBI:15377"/>
        <dbReference type="ChEBI" id="CHEBI:15378"/>
        <dbReference type="ChEBI" id="CHEBI:30616"/>
        <dbReference type="ChEBI" id="CHEBI:33019"/>
        <dbReference type="ChEBI" id="CHEBI:43474"/>
        <dbReference type="ChEBI" id="CHEBI:58228"/>
        <dbReference type="ChEBI" id="CHEBI:76913"/>
        <dbReference type="ChEBI" id="CHEBI:139126"/>
        <dbReference type="ChEBI" id="CHEBI:456215"/>
    </reaction>
</comment>
<keyword evidence="9" id="KW-0378">Hydrolase</keyword>
<keyword evidence="6" id="KW-0862">Zinc</keyword>
<keyword evidence="3 12" id="KW-0436">Ligase</keyword>
<dbReference type="InterPro" id="IPR006070">
    <property type="entry name" value="Sua5-like_dom"/>
</dbReference>
<reference evidence="12 13" key="1">
    <citation type="submission" date="2021-12" db="EMBL/GenBank/DDBJ databases">
        <title>Sinirhodobacter sp. WL0062 is a bacterium isolated from seawater.</title>
        <authorList>
            <person name="Wang L."/>
            <person name="He W."/>
            <person name="Zhang D.-F."/>
        </authorList>
    </citation>
    <scope>NUCLEOTIDE SEQUENCE [LARGE SCALE GENOMIC DNA]</scope>
    <source>
        <strain evidence="12 13">WL0062</strain>
    </source>
</reference>
<dbReference type="EC" id="6.2.-.-" evidence="8"/>
<comment type="catalytic activity">
    <reaction evidence="9">
        <text>an acyl phosphate + H2O = a carboxylate + phosphate + H(+)</text>
        <dbReference type="Rhea" id="RHEA:14965"/>
        <dbReference type="ChEBI" id="CHEBI:15377"/>
        <dbReference type="ChEBI" id="CHEBI:15378"/>
        <dbReference type="ChEBI" id="CHEBI:29067"/>
        <dbReference type="ChEBI" id="CHEBI:43474"/>
        <dbReference type="ChEBI" id="CHEBI:59918"/>
        <dbReference type="EC" id="3.6.1.7"/>
    </reaction>
</comment>